<gene>
    <name evidence="3 5" type="primary">tusA</name>
    <name evidence="5" type="ORF">NLF92_11760</name>
</gene>
<evidence type="ECO:0000259" key="4">
    <source>
        <dbReference type="PROSITE" id="PS01148"/>
    </source>
</evidence>
<dbReference type="GO" id="GO:0016740">
    <property type="term" value="F:transferase activity"/>
    <property type="evidence" value="ECO:0007669"/>
    <property type="project" value="UniProtKB-KW"/>
</dbReference>
<name>A0AA41WZZ1_9ALTE</name>
<accession>A0AA41WZZ1</accession>
<dbReference type="Pfam" id="PF01206">
    <property type="entry name" value="TusA"/>
    <property type="match status" value="1"/>
</dbReference>
<evidence type="ECO:0000256" key="2">
    <source>
        <dbReference type="ARBA" id="ARBA00022490"/>
    </source>
</evidence>
<dbReference type="InterPro" id="IPR001455">
    <property type="entry name" value="TusA-like"/>
</dbReference>
<dbReference type="NCBIfam" id="NF001423">
    <property type="entry name" value="PRK00299.1"/>
    <property type="match status" value="1"/>
</dbReference>
<organism evidence="5 6">
    <name type="scientific">Opacimonas viscosa</name>
    <dbReference type="NCBI Taxonomy" id="2961944"/>
    <lineage>
        <taxon>Bacteria</taxon>
        <taxon>Pseudomonadati</taxon>
        <taxon>Pseudomonadota</taxon>
        <taxon>Gammaproteobacteria</taxon>
        <taxon>Alteromonadales</taxon>
        <taxon>Alteromonadaceae</taxon>
        <taxon>Opacimonas</taxon>
    </lineage>
</organism>
<evidence type="ECO:0000313" key="6">
    <source>
        <dbReference type="Proteomes" id="UP001165413"/>
    </source>
</evidence>
<keyword evidence="5" id="KW-0808">Transferase</keyword>
<comment type="caution">
    <text evidence="5">The sequence shown here is derived from an EMBL/GenBank/DDBJ whole genome shotgun (WGS) entry which is preliminary data.</text>
</comment>
<dbReference type="RefSeq" id="WP_254102190.1">
    <property type="nucleotide sequence ID" value="NZ_JANATA010000026.1"/>
</dbReference>
<dbReference type="PROSITE" id="PS01148">
    <property type="entry name" value="UPF0033"/>
    <property type="match status" value="1"/>
</dbReference>
<dbReference type="EMBL" id="JANATA010000026">
    <property type="protein sequence ID" value="MCP3429619.1"/>
    <property type="molecule type" value="Genomic_DNA"/>
</dbReference>
<reference evidence="5" key="1">
    <citation type="submission" date="2022-07" db="EMBL/GenBank/DDBJ databases">
        <title>Characterization of the Novel Bacterium Alteromonas immobilis LMIT006 and Alteromonas gregis LMIT007.</title>
        <authorList>
            <person name="Lin X."/>
        </authorList>
    </citation>
    <scope>NUCLEOTIDE SEQUENCE</scope>
    <source>
        <strain evidence="5">LMIT007</strain>
    </source>
</reference>
<feature type="active site" description="Cysteine persulfide intermediate" evidence="3">
    <location>
        <position position="23"/>
    </location>
</feature>
<proteinExistence type="inferred from homology"/>
<dbReference type="GO" id="GO:0097163">
    <property type="term" value="F:sulfur carrier activity"/>
    <property type="evidence" value="ECO:0007669"/>
    <property type="project" value="UniProtKB-UniRule"/>
</dbReference>
<sequence length="85" mass="9482">MSEVATLTPPEADHTLDALGLRCPEPVMMIRKKMRDIPVGDTLLITADDPATTRDIPNFCHFMEHTLIDSAASTAPFWYLLRKGL</sequence>
<evidence type="ECO:0000256" key="3">
    <source>
        <dbReference type="HAMAP-Rule" id="MF_00413"/>
    </source>
</evidence>
<feature type="domain" description="UPF0033" evidence="4">
    <location>
        <begin position="16"/>
        <end position="40"/>
    </location>
</feature>
<dbReference type="AlphaFoldDB" id="A0AA41WZZ1"/>
<comment type="subcellular location">
    <subcellularLocation>
        <location evidence="3">Cytoplasm</location>
    </subcellularLocation>
</comment>
<dbReference type="SUPFAM" id="SSF64307">
    <property type="entry name" value="SirA-like"/>
    <property type="match status" value="1"/>
</dbReference>
<dbReference type="InterPro" id="IPR036868">
    <property type="entry name" value="TusA-like_sf"/>
</dbReference>
<evidence type="ECO:0000313" key="5">
    <source>
        <dbReference type="EMBL" id="MCP3429619.1"/>
    </source>
</evidence>
<protein>
    <recommendedName>
        <fullName evidence="3">Sulfur carrier protein TusA</fullName>
    </recommendedName>
</protein>
<dbReference type="GO" id="GO:0002143">
    <property type="term" value="P:tRNA wobble position uridine thiolation"/>
    <property type="evidence" value="ECO:0007669"/>
    <property type="project" value="InterPro"/>
</dbReference>
<dbReference type="Gene3D" id="3.30.110.40">
    <property type="entry name" value="TusA-like domain"/>
    <property type="match status" value="1"/>
</dbReference>
<keyword evidence="6" id="KW-1185">Reference proteome</keyword>
<dbReference type="PANTHER" id="PTHR33279:SF2">
    <property type="entry name" value="SULFUR CARRIER PROTEIN TUSA"/>
    <property type="match status" value="1"/>
</dbReference>
<dbReference type="HAMAP" id="MF_00413">
    <property type="entry name" value="Thiourid_synth_A"/>
    <property type="match status" value="1"/>
</dbReference>
<comment type="function">
    <text evidence="3">Sulfur carrier protein which probably makes part of a sulfur-relay system.</text>
</comment>
<keyword evidence="2 3" id="KW-0963">Cytoplasm</keyword>
<dbReference type="GO" id="GO:0005737">
    <property type="term" value="C:cytoplasm"/>
    <property type="evidence" value="ECO:0007669"/>
    <property type="project" value="UniProtKB-SubCell"/>
</dbReference>
<comment type="similarity">
    <text evidence="1 3">Belongs to the sulfur carrier protein TusA family.</text>
</comment>
<dbReference type="InterPro" id="IPR022931">
    <property type="entry name" value="Sulphur_carrier_TusA"/>
</dbReference>
<dbReference type="Proteomes" id="UP001165413">
    <property type="component" value="Unassembled WGS sequence"/>
</dbReference>
<evidence type="ECO:0000256" key="1">
    <source>
        <dbReference type="ARBA" id="ARBA00008984"/>
    </source>
</evidence>
<dbReference type="PANTHER" id="PTHR33279">
    <property type="entry name" value="SULFUR CARRIER PROTEIN YEDF-RELATED"/>
    <property type="match status" value="1"/>
</dbReference>